<evidence type="ECO:0000256" key="2">
    <source>
        <dbReference type="ARBA" id="ARBA00005189"/>
    </source>
</evidence>
<evidence type="ECO:0000259" key="11">
    <source>
        <dbReference type="Pfam" id="PF03007"/>
    </source>
</evidence>
<evidence type="ECO:0000313" key="13">
    <source>
        <dbReference type="EMBL" id="GAB09971.1"/>
    </source>
</evidence>
<evidence type="ECO:0000259" key="12">
    <source>
        <dbReference type="Pfam" id="PF06974"/>
    </source>
</evidence>
<dbReference type="GO" id="GO:0001666">
    <property type="term" value="P:response to hypoxia"/>
    <property type="evidence" value="ECO:0007669"/>
    <property type="project" value="TreeGrafter"/>
</dbReference>
<dbReference type="UniPathway" id="UPA00282"/>
<dbReference type="OrthoDB" id="9810950at2"/>
<comment type="catalytic activity">
    <reaction evidence="10">
        <text>an acyl-CoA + a 1,2-diacyl-sn-glycerol = a triacyl-sn-glycerol + CoA</text>
        <dbReference type="Rhea" id="RHEA:10868"/>
        <dbReference type="ChEBI" id="CHEBI:17815"/>
        <dbReference type="ChEBI" id="CHEBI:57287"/>
        <dbReference type="ChEBI" id="CHEBI:58342"/>
        <dbReference type="ChEBI" id="CHEBI:64615"/>
        <dbReference type="EC" id="2.3.1.20"/>
    </reaction>
</comment>
<evidence type="ECO:0000256" key="9">
    <source>
        <dbReference type="ARBA" id="ARBA00023315"/>
    </source>
</evidence>
<dbReference type="InterPro" id="IPR045034">
    <property type="entry name" value="O-acyltransferase_WSD1-like"/>
</dbReference>
<dbReference type="GO" id="GO:0005886">
    <property type="term" value="C:plasma membrane"/>
    <property type="evidence" value="ECO:0007669"/>
    <property type="project" value="TreeGrafter"/>
</dbReference>
<evidence type="ECO:0000256" key="8">
    <source>
        <dbReference type="ARBA" id="ARBA00023098"/>
    </source>
</evidence>
<dbReference type="PANTHER" id="PTHR31650">
    <property type="entry name" value="O-ACYLTRANSFERASE (WSD1-LIKE) FAMILY PROTEIN"/>
    <property type="match status" value="1"/>
</dbReference>
<sequence length="483" mass="51455">MVNRLTPREAMYYFLDEGGSTVHVGTLIVVDPAAAAKGGGLDYQSLVALVEGRIQFAPRYRQMVKPVVLGLARPVWVDDADFDINFHIRRAGLPQPGGAEQLQDLVGRVLSRPLDRKRPLWEMYLIEGLADGGLAVLTKTHRCMVGPDSVELSQILLDGQPDAADATEDLWMPRIAPSSAQLAMGAITEGLARPGEMVENIVGGNGPVAGLRSLAQSSVAQVTEAISQVANAAPHSPLNHSTSSTRTFAVASVSSTEAARIAEHHGCSLGDVELAILTGVLRRWMLSYTDTLAAGDTVRVVLPLDGRAADDEAEAPSAGADDDSWVGGDGPGFVTDLPVGEANPSVVIAQVAGFAARNAHSAARKSGRVTPMLSDLGVVPFGDLASRFFTSWNRHTYNLPISVAPAPIGQRWLRGVPVRDLFAVPSLMADRALAISVLTYTDRVEFAFLGDRDVLVDLPAMVDYTHDAFDELRPERGTDDGGQ</sequence>
<evidence type="ECO:0000256" key="10">
    <source>
        <dbReference type="ARBA" id="ARBA00048109"/>
    </source>
</evidence>
<evidence type="ECO:0000256" key="1">
    <source>
        <dbReference type="ARBA" id="ARBA00004771"/>
    </source>
</evidence>
<keyword evidence="8" id="KW-0443">Lipid metabolism</keyword>
<organism evidence="13 14">
    <name type="scientific">Gordonia araii NBRC 100433</name>
    <dbReference type="NCBI Taxonomy" id="1073574"/>
    <lineage>
        <taxon>Bacteria</taxon>
        <taxon>Bacillati</taxon>
        <taxon>Actinomycetota</taxon>
        <taxon>Actinomycetes</taxon>
        <taxon>Mycobacteriales</taxon>
        <taxon>Gordoniaceae</taxon>
        <taxon>Gordonia</taxon>
    </lineage>
</organism>
<dbReference type="PANTHER" id="PTHR31650:SF1">
    <property type="entry name" value="WAX ESTER SYNTHASE_DIACYLGLYCEROL ACYLTRANSFERASE 4-RELATED"/>
    <property type="match status" value="1"/>
</dbReference>
<dbReference type="GO" id="GO:0051701">
    <property type="term" value="P:biological process involved in interaction with host"/>
    <property type="evidence" value="ECO:0007669"/>
    <property type="project" value="TreeGrafter"/>
</dbReference>
<protein>
    <recommendedName>
        <fullName evidence="4">diacylglycerol O-acyltransferase</fullName>
        <ecNumber evidence="4">2.3.1.20</ecNumber>
    </recommendedName>
</protein>
<dbReference type="GO" id="GO:0006071">
    <property type="term" value="P:glycerol metabolic process"/>
    <property type="evidence" value="ECO:0007669"/>
    <property type="project" value="UniProtKB-KW"/>
</dbReference>
<evidence type="ECO:0000256" key="3">
    <source>
        <dbReference type="ARBA" id="ARBA00009587"/>
    </source>
</evidence>
<keyword evidence="14" id="KW-1185">Reference proteome</keyword>
<keyword evidence="7" id="KW-0319">Glycerol metabolism</keyword>
<dbReference type="Pfam" id="PF06974">
    <property type="entry name" value="WS_DGAT_C"/>
    <property type="match status" value="1"/>
</dbReference>
<dbReference type="EMBL" id="BAEE01000050">
    <property type="protein sequence ID" value="GAB09971.1"/>
    <property type="molecule type" value="Genomic_DNA"/>
</dbReference>
<dbReference type="InterPro" id="IPR009721">
    <property type="entry name" value="O-acyltransferase_WSD1_C"/>
</dbReference>
<dbReference type="GO" id="GO:0071731">
    <property type="term" value="P:response to nitric oxide"/>
    <property type="evidence" value="ECO:0007669"/>
    <property type="project" value="TreeGrafter"/>
</dbReference>
<evidence type="ECO:0000256" key="4">
    <source>
        <dbReference type="ARBA" id="ARBA00013244"/>
    </source>
</evidence>
<dbReference type="Proteomes" id="UP000035088">
    <property type="component" value="Unassembled WGS sequence"/>
</dbReference>
<name>G7H296_9ACTN</name>
<feature type="domain" description="O-acyltransferase WSD1-like N-terminal" evidence="11">
    <location>
        <begin position="5"/>
        <end position="272"/>
    </location>
</feature>
<feature type="domain" description="O-acyltransferase WSD1 C-terminal" evidence="12">
    <location>
        <begin position="335"/>
        <end position="472"/>
    </location>
</feature>
<proteinExistence type="inferred from homology"/>
<comment type="similarity">
    <text evidence="3">Belongs to the long-chain O-acyltransferase family.</text>
</comment>
<evidence type="ECO:0000256" key="6">
    <source>
        <dbReference type="ARBA" id="ARBA00022679"/>
    </source>
</evidence>
<accession>G7H296</accession>
<evidence type="ECO:0000256" key="5">
    <source>
        <dbReference type="ARBA" id="ARBA00022516"/>
    </source>
</evidence>
<dbReference type="STRING" id="1073574.GOARA_050_00330"/>
<dbReference type="GO" id="GO:0019432">
    <property type="term" value="P:triglyceride biosynthetic process"/>
    <property type="evidence" value="ECO:0007669"/>
    <property type="project" value="UniProtKB-UniPathway"/>
</dbReference>
<reference evidence="13 14" key="1">
    <citation type="submission" date="2011-11" db="EMBL/GenBank/DDBJ databases">
        <title>Whole genome shotgun sequence of Gordonia araii NBRC 100433.</title>
        <authorList>
            <person name="Yoshida Y."/>
            <person name="Hosoyama A."/>
            <person name="Tsuchikane K."/>
            <person name="Katsumata H."/>
            <person name="Yamazaki S."/>
            <person name="Fujita N."/>
        </authorList>
    </citation>
    <scope>NUCLEOTIDE SEQUENCE [LARGE SCALE GENOMIC DNA]</scope>
    <source>
        <strain evidence="13 14">NBRC 100433</strain>
    </source>
</reference>
<keyword evidence="5" id="KW-0444">Lipid biosynthesis</keyword>
<keyword evidence="9 13" id="KW-0012">Acyltransferase</keyword>
<keyword evidence="6 13" id="KW-0808">Transferase</keyword>
<dbReference type="RefSeq" id="WP_007322046.1">
    <property type="nucleotide sequence ID" value="NZ_BAEE01000050.1"/>
</dbReference>
<evidence type="ECO:0000256" key="7">
    <source>
        <dbReference type="ARBA" id="ARBA00022798"/>
    </source>
</evidence>
<dbReference type="Pfam" id="PF03007">
    <property type="entry name" value="WS_DGAT_cat"/>
    <property type="match status" value="1"/>
</dbReference>
<dbReference type="EC" id="2.3.1.20" evidence="4"/>
<comment type="caution">
    <text evidence="13">The sequence shown here is derived from an EMBL/GenBank/DDBJ whole genome shotgun (WGS) entry which is preliminary data.</text>
</comment>
<gene>
    <name evidence="13" type="ORF">GOARA_050_00330</name>
</gene>
<dbReference type="InterPro" id="IPR004255">
    <property type="entry name" value="O-acyltransferase_WSD1_N"/>
</dbReference>
<comment type="pathway">
    <text evidence="1">Glycerolipid metabolism; triacylglycerol biosynthesis.</text>
</comment>
<dbReference type="GO" id="GO:0004144">
    <property type="term" value="F:diacylglycerol O-acyltransferase activity"/>
    <property type="evidence" value="ECO:0007669"/>
    <property type="project" value="UniProtKB-EC"/>
</dbReference>
<comment type="pathway">
    <text evidence="2">Lipid metabolism.</text>
</comment>
<evidence type="ECO:0000313" key="14">
    <source>
        <dbReference type="Proteomes" id="UP000035088"/>
    </source>
</evidence>
<dbReference type="AlphaFoldDB" id="G7H296"/>